<evidence type="ECO:0000256" key="1">
    <source>
        <dbReference type="SAM" id="Phobius"/>
    </source>
</evidence>
<name>A0A0F9IY61_9ZZZZ</name>
<keyword evidence="1" id="KW-0472">Membrane</keyword>
<feature type="transmembrane region" description="Helical" evidence="1">
    <location>
        <begin position="36"/>
        <end position="61"/>
    </location>
</feature>
<sequence>MFWMDAFKRPIGISGIFFNLINFKTKSRSIRILKSVCYKLFFFFAKIIIGIITQIIVQIIIDIL</sequence>
<organism evidence="2">
    <name type="scientific">marine sediment metagenome</name>
    <dbReference type="NCBI Taxonomy" id="412755"/>
    <lineage>
        <taxon>unclassified sequences</taxon>
        <taxon>metagenomes</taxon>
        <taxon>ecological metagenomes</taxon>
    </lineage>
</organism>
<comment type="caution">
    <text evidence="2">The sequence shown here is derived from an EMBL/GenBank/DDBJ whole genome shotgun (WGS) entry which is preliminary data.</text>
</comment>
<proteinExistence type="predicted"/>
<evidence type="ECO:0000313" key="2">
    <source>
        <dbReference type="EMBL" id="KKM25034.1"/>
    </source>
</evidence>
<gene>
    <name evidence="2" type="ORF">LCGC14_1599050</name>
</gene>
<accession>A0A0F9IY61</accession>
<keyword evidence="1" id="KW-0812">Transmembrane</keyword>
<reference evidence="2" key="1">
    <citation type="journal article" date="2015" name="Nature">
        <title>Complex archaea that bridge the gap between prokaryotes and eukaryotes.</title>
        <authorList>
            <person name="Spang A."/>
            <person name="Saw J.H."/>
            <person name="Jorgensen S.L."/>
            <person name="Zaremba-Niedzwiedzka K."/>
            <person name="Martijn J."/>
            <person name="Lind A.E."/>
            <person name="van Eijk R."/>
            <person name="Schleper C."/>
            <person name="Guy L."/>
            <person name="Ettema T.J."/>
        </authorList>
    </citation>
    <scope>NUCLEOTIDE SEQUENCE</scope>
</reference>
<protein>
    <submittedName>
        <fullName evidence="2">Uncharacterized protein</fullName>
    </submittedName>
</protein>
<dbReference type="AlphaFoldDB" id="A0A0F9IY61"/>
<dbReference type="EMBL" id="LAZR01012801">
    <property type="protein sequence ID" value="KKM25034.1"/>
    <property type="molecule type" value="Genomic_DNA"/>
</dbReference>
<keyword evidence="1" id="KW-1133">Transmembrane helix</keyword>